<feature type="compositionally biased region" description="Basic residues" evidence="1">
    <location>
        <begin position="1084"/>
        <end position="1095"/>
    </location>
</feature>
<dbReference type="AlphaFoldDB" id="A0AAT9HLJ3"/>
<dbReference type="InterPro" id="IPR029044">
    <property type="entry name" value="Nucleotide-diphossugar_trans"/>
</dbReference>
<gene>
    <name evidence="2" type="ORF">SHKM778_47920</name>
</gene>
<feature type="compositionally biased region" description="Low complexity" evidence="1">
    <location>
        <begin position="661"/>
        <end position="712"/>
    </location>
</feature>
<feature type="compositionally biased region" description="Basic and acidic residues" evidence="1">
    <location>
        <begin position="734"/>
        <end position="766"/>
    </location>
</feature>
<feature type="region of interest" description="Disordered" evidence="1">
    <location>
        <begin position="1079"/>
        <end position="1101"/>
    </location>
</feature>
<name>A0AAT9HLJ3_9ACTN</name>
<feature type="compositionally biased region" description="Basic residues" evidence="1">
    <location>
        <begin position="624"/>
        <end position="640"/>
    </location>
</feature>
<accession>A0AAT9HLJ3</accession>
<sequence>MARHADPALPRRRHLLRGQYRRFPNRFFDTVIEMTAGRRHSSPGAPQVPALPGGQVLARSAELDLVRVVPAVGDGELRVTLTAVGGPGETVFAVPLGLGARLSALLTGIPVGAPESLTPAEVVTWVAGLYPPVRALREAARSEEDTGTCPPVRTARPERRSRHDRGRTRRAVGRPGVGVLLSVRAAFVARVLDRRRHAVSVADAAPHVVLLVPALREQELLAEVVRAAAGLSYPPGLLHVVVVTTQREERERDAVAARVPSLADDLVSGGTEDAAARLAGIVPSGRAAETVRRTRASSDPAGTLRAEIDAVPTTREVAAALLPAIAADHPGVGLHHLHYTDEGAKSSQLVHAVEQLPDVLPPDADPAYTYVGLYDADSQPDLRSLEHLAVTASRGDGPAPDLVQQLPLQLRRPHAARRGGTDVAMRAHALADLRRRTGVEAYRILARRRIRSARLPAGLAALAEPVVYGVGAGLFVRHDTLVSIGMYEEPVDDLLVGYKLSTAGAVMDVLPVFNLVDHYPRPEALGKAYALVAHGSLAGCRRLLTDPVLRAFRPRNTVVLVKEGLDTAWWFGGPAVVLAAIAALVVDGSGGALLVWASAACAYTVLHATWCVTKARQWVAAHRGPPHGPRRPRGRPRSHWYRPSCSSRCCTGRARSDTCTGPCAACRPPSARPSGEPAAGAARKPRAAPAPQALLPSPSPRPTTSTPDSDSSLRPRRPRERPGNDTAPLRPAPVRRDHGSPATHDRGKGVERDPSRAGRADRDRPGARGAAVGAAHRPPRLAGGGTGRHAPPRPPGRRVAAPGVREHGRRAGRGAAGGSPEPVHGVGLTHRERRPRRRAARPRVGTRGGRLPAVGGPGTASTTRSQLRGVRGREGHARGDRRRHPARPSAGVDKLVPVAGPVDHANPPSLVGNEVMGPRSAACLSAAADPGGSVLPAMTAVPYFCWWEQLAVVYLHDPAAADGWRRVPAQEALAERGIGREQVVGALRQALETLPHRTFVHDRVSDVLLAEVWTTAYALGVITRDLGAPDGGFPDPTRPAARTALTTLVPGALRRVVPERWLAAVGSCCTRWSRPRCCGAPRTSRPKAPTRRRPGALHERC</sequence>
<feature type="region of interest" description="Disordered" evidence="1">
    <location>
        <begin position="140"/>
        <end position="169"/>
    </location>
</feature>
<evidence type="ECO:0000256" key="1">
    <source>
        <dbReference type="SAM" id="MobiDB-lite"/>
    </source>
</evidence>
<protein>
    <recommendedName>
        <fullName evidence="3">Glycosyltransferase</fullName>
    </recommendedName>
</protein>
<evidence type="ECO:0000313" key="2">
    <source>
        <dbReference type="EMBL" id="BFO18404.1"/>
    </source>
</evidence>
<evidence type="ECO:0008006" key="3">
    <source>
        <dbReference type="Google" id="ProtNLM"/>
    </source>
</evidence>
<reference evidence="2" key="2">
    <citation type="submission" date="2024-07" db="EMBL/GenBank/DDBJ databases">
        <title>Streptomyces haneummycinica sp. nov., a new antibiotic-producing actinobacterium isolated from marine sediment.</title>
        <authorList>
            <person name="Uemura M."/>
            <person name="Hamada M."/>
            <person name="Hirano S."/>
            <person name="Kobayashi K."/>
            <person name="Ohshiro T."/>
            <person name="Kobayashi T."/>
            <person name="Terahara T."/>
        </authorList>
    </citation>
    <scope>NUCLEOTIDE SEQUENCE</scope>
    <source>
        <strain evidence="2">KM77-8</strain>
    </source>
</reference>
<dbReference type="EMBL" id="AP035768">
    <property type="protein sequence ID" value="BFO18404.1"/>
    <property type="molecule type" value="Genomic_DNA"/>
</dbReference>
<reference evidence="2" key="1">
    <citation type="submission" date="2024-06" db="EMBL/GenBank/DDBJ databases">
        <authorList>
            <consortium name="consrtm"/>
            <person name="Uemura M."/>
            <person name="Terahara T."/>
        </authorList>
    </citation>
    <scope>NUCLEOTIDE SEQUENCE</scope>
    <source>
        <strain evidence="2">KM77-8</strain>
    </source>
</reference>
<proteinExistence type="predicted"/>
<feature type="region of interest" description="Disordered" evidence="1">
    <location>
        <begin position="621"/>
        <end position="903"/>
    </location>
</feature>
<feature type="compositionally biased region" description="Basic residues" evidence="1">
    <location>
        <begin position="159"/>
        <end position="169"/>
    </location>
</feature>
<feature type="compositionally biased region" description="Low complexity" evidence="1">
    <location>
        <begin position="767"/>
        <end position="776"/>
    </location>
</feature>
<feature type="compositionally biased region" description="Basic residues" evidence="1">
    <location>
        <begin position="831"/>
        <end position="841"/>
    </location>
</feature>
<dbReference type="SUPFAM" id="SSF53448">
    <property type="entry name" value="Nucleotide-diphospho-sugar transferases"/>
    <property type="match status" value="1"/>
</dbReference>
<organism evidence="2">
    <name type="scientific">Streptomyces haneummycinicus</name>
    <dbReference type="NCBI Taxonomy" id="3074435"/>
    <lineage>
        <taxon>Bacteria</taxon>
        <taxon>Bacillati</taxon>
        <taxon>Actinomycetota</taxon>
        <taxon>Actinomycetes</taxon>
        <taxon>Kitasatosporales</taxon>
        <taxon>Streptomycetaceae</taxon>
        <taxon>Streptomyces</taxon>
    </lineage>
</organism>